<dbReference type="EMBL" id="FUYA01000004">
    <property type="protein sequence ID" value="SKA71475.1"/>
    <property type="molecule type" value="Genomic_DNA"/>
</dbReference>
<keyword evidence="2" id="KW-1185">Reference proteome</keyword>
<evidence type="ECO:0000313" key="2">
    <source>
        <dbReference type="Proteomes" id="UP000189733"/>
    </source>
</evidence>
<dbReference type="AlphaFoldDB" id="A0A1T4W333"/>
<evidence type="ECO:0000313" key="1">
    <source>
        <dbReference type="EMBL" id="SKA71475.1"/>
    </source>
</evidence>
<name>A0A1T4W333_9BACT</name>
<organism evidence="1 2">
    <name type="scientific">Desulfobaculum bizertense DSM 18034</name>
    <dbReference type="NCBI Taxonomy" id="1121442"/>
    <lineage>
        <taxon>Bacteria</taxon>
        <taxon>Pseudomonadati</taxon>
        <taxon>Thermodesulfobacteriota</taxon>
        <taxon>Desulfovibrionia</taxon>
        <taxon>Desulfovibrionales</taxon>
        <taxon>Desulfovibrionaceae</taxon>
        <taxon>Desulfobaculum</taxon>
    </lineage>
</organism>
<accession>A0A1T4W333</accession>
<gene>
    <name evidence="1" type="ORF">SAMN02745702_01490</name>
</gene>
<dbReference type="Proteomes" id="UP000189733">
    <property type="component" value="Unassembled WGS sequence"/>
</dbReference>
<proteinExistence type="predicted"/>
<protein>
    <submittedName>
        <fullName evidence="1">Uncharacterized protein</fullName>
    </submittedName>
</protein>
<reference evidence="1 2" key="1">
    <citation type="submission" date="2017-02" db="EMBL/GenBank/DDBJ databases">
        <authorList>
            <person name="Peterson S.W."/>
        </authorList>
    </citation>
    <scope>NUCLEOTIDE SEQUENCE [LARGE SCALE GENOMIC DNA]</scope>
    <source>
        <strain evidence="1 2">DSM 18034</strain>
    </source>
</reference>
<sequence length="47" mass="5534">MKRLFIRRKNIIKKMTFSTIKKVFIVMKESPLYGGFFLYAFAGNIDA</sequence>